<dbReference type="AlphaFoldDB" id="A0A2U1SWX8"/>
<comment type="caution">
    <text evidence="1">The sequence shown here is derived from an EMBL/GenBank/DDBJ whole genome shotgun (WGS) entry which is preliminary data.</text>
</comment>
<dbReference type="Proteomes" id="UP000244978">
    <property type="component" value="Unassembled WGS sequence"/>
</dbReference>
<sequence>MKSMRLASIALAATLLATGLTVTEGAEPAVAANAAQFDPGNIISDAYFFDGSAMTASQVQSFLNSKVSACASGYTCLKNYTMATRSIAAVPGRCGAYNSEGVESAAMIIAKVGAACNISQKVLLVTLQKEQSLITSTSPSADRYRIAMGYGCPDTAPCNSEYFGFQNQVYRAALQFQVYLNNPTLFAHGPYRYNNVRLNPTASCGSTSVYIQNSATAALYNYTPYQPNAAALANLYGTGDGCSSYGNRNFWRDYTDWFGSTTVSSLVKTATSNTVYVIGIDGKYSLPSADFLAIFAALGPISQVTQSYLDAFPTIGNANRNLRAPDGTIYFTDASIKLAFNSCAQVSDFGGSCASGGFMQLTDGQIAAFHTGPAMSNVLATVDGFRFFVTGGQKREVVDRASLVAAAIPISEVVLTSNAVSHLAFGEPIARESIFVRNRASGEVSFLGGGTRSPISSSDAVTFGADSRNVGWLTPQSLAKIPASSTPFSGIVSNGGTTSILTESGRREIRAGSPLGGVAATAVSAEFLAQYSPQAPLTAGTFVKTATSGTIYVVMPGDIRPIASWDALLALSAAGEPLYSTVGSAIVEAAPKGPVALTSGSLYRTEGSATVFLINGVTSRIAFSKFDYTTAAGFTKFEFTTPERLNAYPLDNTLLTYGLDCSGTKYITADGTARKVQASELALYPFTFVSLDSFTCAKLTLGSDATDLIRLPDGSIYKLIAGEKRPITSMQRLDEVSNGRSWVQVDSQFGALIPTGAVA</sequence>
<organism evidence="1 2">
    <name type="scientific">Homoserinimonas hongtaonis</name>
    <dbReference type="NCBI Taxonomy" id="2079791"/>
    <lineage>
        <taxon>Bacteria</taxon>
        <taxon>Bacillati</taxon>
        <taxon>Actinomycetota</taxon>
        <taxon>Actinomycetes</taxon>
        <taxon>Micrococcales</taxon>
        <taxon>Microbacteriaceae</taxon>
        <taxon>Homoserinimonas</taxon>
    </lineage>
</organism>
<name>A0A2U1SWX8_9MICO</name>
<evidence type="ECO:0008006" key="3">
    <source>
        <dbReference type="Google" id="ProtNLM"/>
    </source>
</evidence>
<proteinExistence type="predicted"/>
<dbReference type="EMBL" id="QEEX01000002">
    <property type="protein sequence ID" value="PWB96053.1"/>
    <property type="molecule type" value="Genomic_DNA"/>
</dbReference>
<evidence type="ECO:0000313" key="2">
    <source>
        <dbReference type="Proteomes" id="UP000244978"/>
    </source>
</evidence>
<dbReference type="RefSeq" id="WP_108998323.1">
    <property type="nucleotide sequence ID" value="NZ_QEEX01000002.1"/>
</dbReference>
<gene>
    <name evidence="1" type="ORF">DF220_11715</name>
</gene>
<reference evidence="2" key="1">
    <citation type="submission" date="2018-04" db="EMBL/GenBank/DDBJ databases">
        <authorList>
            <person name="Liu S."/>
            <person name="Wang Z."/>
            <person name="Li J."/>
        </authorList>
    </citation>
    <scope>NUCLEOTIDE SEQUENCE [LARGE SCALE GENOMIC DNA]</scope>
    <source>
        <strain evidence="2">S1194</strain>
    </source>
</reference>
<keyword evidence="2" id="KW-1185">Reference proteome</keyword>
<protein>
    <recommendedName>
        <fullName evidence="3">Hemagglutinin</fullName>
    </recommendedName>
</protein>
<accession>A0A2U1SWX8</accession>
<evidence type="ECO:0000313" key="1">
    <source>
        <dbReference type="EMBL" id="PWB96053.1"/>
    </source>
</evidence>